<organism evidence="5 6">
    <name type="scientific">Cylicocyclus nassatus</name>
    <name type="common">Nematode worm</name>
    <dbReference type="NCBI Taxonomy" id="53992"/>
    <lineage>
        <taxon>Eukaryota</taxon>
        <taxon>Metazoa</taxon>
        <taxon>Ecdysozoa</taxon>
        <taxon>Nematoda</taxon>
        <taxon>Chromadorea</taxon>
        <taxon>Rhabditida</taxon>
        <taxon>Rhabditina</taxon>
        <taxon>Rhabditomorpha</taxon>
        <taxon>Strongyloidea</taxon>
        <taxon>Strongylidae</taxon>
        <taxon>Cylicocyclus</taxon>
    </lineage>
</organism>
<dbReference type="InterPro" id="IPR025493">
    <property type="entry name" value="DUF4384"/>
</dbReference>
<evidence type="ECO:0000313" key="5">
    <source>
        <dbReference type="EMBL" id="CAJ0604631.1"/>
    </source>
</evidence>
<protein>
    <recommendedName>
        <fullName evidence="7">Peptidoglycan binding-like domain-containing protein</fullName>
    </recommendedName>
</protein>
<keyword evidence="6" id="KW-1185">Reference proteome</keyword>
<reference evidence="5" key="1">
    <citation type="submission" date="2023-07" db="EMBL/GenBank/DDBJ databases">
        <authorList>
            <consortium name="CYATHOMIX"/>
        </authorList>
    </citation>
    <scope>NUCLEOTIDE SEQUENCE</scope>
    <source>
        <strain evidence="5">N/A</strain>
    </source>
</reference>
<dbReference type="InterPro" id="IPR036366">
    <property type="entry name" value="PGBDSf"/>
</dbReference>
<feature type="region of interest" description="Disordered" evidence="2">
    <location>
        <begin position="445"/>
        <end position="470"/>
    </location>
</feature>
<keyword evidence="1" id="KW-0378">Hydrolase</keyword>
<feature type="domain" description="DUF4384" evidence="4">
    <location>
        <begin position="491"/>
        <end position="569"/>
    </location>
</feature>
<sequence>MSPLDKAKVHSVQAQNWAKMGKAGYDAEEVTERTTEGSSVSGIGSRSCTTNIGTTTTKSGVSSGKYGPSKNSDNIVIIKGDVVSLWNHSVKIHHVFLSYVAASVLAGCSTGTQLHGDRPYIESTTTHTRPVSEPVRAMTSFSDSLSCMDNLLLQSNAGQTVVAIKTINDPSGKALVAANDMIVTALSQMSRTSGAFRVVDFEINPMKQDTVQTLSSLLLPTGSMQIPAPQIYISGSVSYVDQSVLKKSDSAGISVSDDVELGLSGDLITTALGMELHVGDFLTRTLYPGIDSANEIVAANKGFGFDSGAKIRKVGVQFSFERNLSQGVGSAVRTLTDLGMIELVGKYAQVPYWQCLSLDQSHPEFQRQLLDWFEGMGETEKVKLFQTGLRNLGYYNGPVDGTPTTAFKEALTLFQKDNNATPSGVINFESYERMMKNYTRVDGSGNIKKAGLQPSGKKDEDGSNEPRNGYPYFYTDKGDPISLNMSSDKSQYKIGDKLSLTINADKEGSHVSCFYQDASNSIAQIYPNPLEAEENLSAGKPLNLPGSNAYSLDLTSAGKESVMCVASYSSLAPRLSQTFGEPFNPIDVKSMSELSAKLKEVFGDEIKGTQTVSYTVK</sequence>
<feature type="domain" description="Peptidoglycan binding-like" evidence="3">
    <location>
        <begin position="380"/>
        <end position="433"/>
    </location>
</feature>
<evidence type="ECO:0000313" key="6">
    <source>
        <dbReference type="Proteomes" id="UP001176961"/>
    </source>
</evidence>
<dbReference type="InterPro" id="IPR036365">
    <property type="entry name" value="PGBD-like_sf"/>
</dbReference>
<evidence type="ECO:0000256" key="2">
    <source>
        <dbReference type="SAM" id="MobiDB-lite"/>
    </source>
</evidence>
<comment type="caution">
    <text evidence="5">The sequence shown here is derived from an EMBL/GenBank/DDBJ whole genome shotgun (WGS) entry which is preliminary data.</text>
</comment>
<dbReference type="Pfam" id="PF14326">
    <property type="entry name" value="DUF4384"/>
    <property type="match status" value="1"/>
</dbReference>
<evidence type="ECO:0000259" key="4">
    <source>
        <dbReference type="Pfam" id="PF14326"/>
    </source>
</evidence>
<dbReference type="InterPro" id="IPR002477">
    <property type="entry name" value="Peptidoglycan-bd-like"/>
</dbReference>
<accession>A0AA36H6G6</accession>
<evidence type="ECO:0000256" key="1">
    <source>
        <dbReference type="ARBA" id="ARBA00023049"/>
    </source>
</evidence>
<proteinExistence type="predicted"/>
<dbReference type="EMBL" id="CATQJL010000308">
    <property type="protein sequence ID" value="CAJ0604631.1"/>
    <property type="molecule type" value="Genomic_DNA"/>
</dbReference>
<gene>
    <name evidence="5" type="ORF">CYNAS_LOCUS16614</name>
</gene>
<dbReference type="AlphaFoldDB" id="A0AA36H6G6"/>
<keyword evidence="1" id="KW-0482">Metalloprotease</keyword>
<evidence type="ECO:0000259" key="3">
    <source>
        <dbReference type="Pfam" id="PF01471"/>
    </source>
</evidence>
<dbReference type="Pfam" id="PF01471">
    <property type="entry name" value="PG_binding_1"/>
    <property type="match status" value="1"/>
</dbReference>
<dbReference type="Proteomes" id="UP001176961">
    <property type="component" value="Unassembled WGS sequence"/>
</dbReference>
<keyword evidence="1" id="KW-0645">Protease</keyword>
<dbReference type="GO" id="GO:0008237">
    <property type="term" value="F:metallopeptidase activity"/>
    <property type="evidence" value="ECO:0007669"/>
    <property type="project" value="UniProtKB-KW"/>
</dbReference>
<evidence type="ECO:0008006" key="7">
    <source>
        <dbReference type="Google" id="ProtNLM"/>
    </source>
</evidence>
<dbReference type="Gene3D" id="1.10.101.10">
    <property type="entry name" value="PGBD-like superfamily/PGBD"/>
    <property type="match status" value="1"/>
</dbReference>
<name>A0AA36H6G6_CYLNA</name>
<dbReference type="SUPFAM" id="SSF47090">
    <property type="entry name" value="PGBD-like"/>
    <property type="match status" value="1"/>
</dbReference>